<name>A0A3N0BE02_9ACTN</name>
<proteinExistence type="predicted"/>
<organism evidence="1 2">
    <name type="scientific">Paraeggerthella hongkongensis</name>
    <dbReference type="NCBI Taxonomy" id="230658"/>
    <lineage>
        <taxon>Bacteria</taxon>
        <taxon>Bacillati</taxon>
        <taxon>Actinomycetota</taxon>
        <taxon>Coriobacteriia</taxon>
        <taxon>Eggerthellales</taxon>
        <taxon>Eggerthellaceae</taxon>
        <taxon>Paraeggerthella</taxon>
    </lineage>
</organism>
<protein>
    <submittedName>
        <fullName evidence="1">Uncharacterized protein</fullName>
    </submittedName>
</protein>
<dbReference type="Proteomes" id="UP000278632">
    <property type="component" value="Unassembled WGS sequence"/>
</dbReference>
<evidence type="ECO:0000313" key="1">
    <source>
        <dbReference type="EMBL" id="RNL46045.1"/>
    </source>
</evidence>
<dbReference type="CDD" id="cd07177">
    <property type="entry name" value="terB_like"/>
    <property type="match status" value="1"/>
</dbReference>
<comment type="caution">
    <text evidence="1">The sequence shown here is derived from an EMBL/GenBank/DDBJ whole genome shotgun (WGS) entry which is preliminary data.</text>
</comment>
<dbReference type="OrthoDB" id="3193516at2"/>
<evidence type="ECO:0000313" key="2">
    <source>
        <dbReference type="Proteomes" id="UP000278632"/>
    </source>
</evidence>
<dbReference type="RefSeq" id="WP_123191848.1">
    <property type="nucleotide sequence ID" value="NZ_QICD01000006.1"/>
</dbReference>
<dbReference type="EMBL" id="QICD01000006">
    <property type="protein sequence ID" value="RNL46045.1"/>
    <property type="molecule type" value="Genomic_DNA"/>
</dbReference>
<dbReference type="SUPFAM" id="SSF158682">
    <property type="entry name" value="TerB-like"/>
    <property type="match status" value="1"/>
</dbReference>
<accession>A0A3N0BE02</accession>
<keyword evidence="2" id="KW-1185">Reference proteome</keyword>
<dbReference type="InterPro" id="IPR029024">
    <property type="entry name" value="TerB-like"/>
</dbReference>
<reference evidence="2" key="1">
    <citation type="submission" date="2018-05" db="EMBL/GenBank/DDBJ databases">
        <title>Genome Sequencing of selected type strains of the family Eggerthellaceae.</title>
        <authorList>
            <person name="Danylec N."/>
            <person name="Stoll D.A."/>
            <person name="Doetsch A."/>
            <person name="Huch M."/>
        </authorList>
    </citation>
    <scope>NUCLEOTIDE SEQUENCE [LARGE SCALE GENOMIC DNA]</scope>
    <source>
        <strain evidence="2">DSM 16106</strain>
    </source>
</reference>
<dbReference type="Gene3D" id="1.10.3680.10">
    <property type="entry name" value="TerB-like"/>
    <property type="match status" value="1"/>
</dbReference>
<gene>
    <name evidence="1" type="ORF">DMP08_04915</name>
</gene>
<dbReference type="AlphaFoldDB" id="A0A3N0BE02"/>
<sequence length="645" mass="67944">MALKFDLGEALSQAAHAAGEMAKGASATVESAAKGVANAAEGAGNAIVDTAASASEAVGSAMCSAAEGVSSAGEQIASSDAGKAISGAANAVGGIAVGAAMGLAQGASSLASGAASTVEGGINAIKENSFSARLRKARIKGFRDGIKQGAYLAGEKRHNFIYAYVATLCFLMRCDGDFSQEERGWLEDGLDYLKLDGGLPDDVKAKVQAIADDEGLSFDRVKDCLDNVSIVSLGSIAEQLQVAAASDGQVTEEEEHACRLFADYMAARAACVAVDESWAEQAVEKSVREYGENLERIDREFKERTRLQDADAAFVVAATMLQVARVLVINSLMEVERAGAGNAKEDALHSFQDRVFSGFDDGGPAESGRLFASKSHILSSRGVPYDATRYEAENLKIFKGANHRFATLGHDPVLGLVFGTSNIMTNSITCVKDANVFGIGARIPATYSVSYDAFGKNPLIGAPTGTVEMLVAAGRRIVSEPDAAAAALIKQLIHIGTDLYTPCGIQVPFANLVLDKAHTEALTKYVSTGDVLKVGMQAGMTVLINWLIAALHGCSLIFKDDGSDYCTEMYQARTKKIILISDTIATSSSVVQASITKNPKCLDLGGAAVLVYRLFSDARFIAKLKEEFLQSELDKIYDERAKGLL</sequence>